<dbReference type="EMBL" id="DTMQ01000007">
    <property type="protein sequence ID" value="HGE98555.1"/>
    <property type="molecule type" value="Genomic_DNA"/>
</dbReference>
<feature type="binding site" evidence="6">
    <location>
        <position position="103"/>
    </location>
    <ligand>
        <name>[4Fe-4S] cluster</name>
        <dbReference type="ChEBI" id="CHEBI:49883"/>
        <note>4Fe-4S-S-AdoMet</note>
    </ligand>
</feature>
<dbReference type="InterPro" id="IPR016431">
    <property type="entry name" value="Pyrv-formate_lyase-activ_prd"/>
</dbReference>
<keyword evidence="2 6" id="KW-0949">S-adenosyl-L-methionine</keyword>
<dbReference type="GO" id="GO:0003824">
    <property type="term" value="F:catalytic activity"/>
    <property type="evidence" value="ECO:0007669"/>
    <property type="project" value="InterPro"/>
</dbReference>
<dbReference type="InterPro" id="IPR006638">
    <property type="entry name" value="Elp3/MiaA/NifB-like_rSAM"/>
</dbReference>
<dbReference type="AlphaFoldDB" id="A0A7C3YTJ9"/>
<dbReference type="SFLD" id="SFLDG01101">
    <property type="entry name" value="Uncharacterised_Radical_SAM_Su"/>
    <property type="match status" value="1"/>
</dbReference>
<dbReference type="PROSITE" id="PS51918">
    <property type="entry name" value="RADICAL_SAM"/>
    <property type="match status" value="1"/>
</dbReference>
<evidence type="ECO:0000313" key="8">
    <source>
        <dbReference type="EMBL" id="HGE98555.1"/>
    </source>
</evidence>
<dbReference type="Gene3D" id="3.20.20.70">
    <property type="entry name" value="Aldolase class I"/>
    <property type="match status" value="1"/>
</dbReference>
<dbReference type="InterPro" id="IPR034457">
    <property type="entry name" value="Organic_radical-activating"/>
</dbReference>
<dbReference type="InterPro" id="IPR058240">
    <property type="entry name" value="rSAM_sf"/>
</dbReference>
<evidence type="ECO:0000256" key="5">
    <source>
        <dbReference type="ARBA" id="ARBA00023014"/>
    </source>
</evidence>
<dbReference type="PANTHER" id="PTHR30352">
    <property type="entry name" value="PYRUVATE FORMATE-LYASE-ACTIVATING ENZYME"/>
    <property type="match status" value="1"/>
</dbReference>
<comment type="caution">
    <text evidence="8">The sequence shown here is derived from an EMBL/GenBank/DDBJ whole genome shotgun (WGS) entry which is preliminary data.</text>
</comment>
<feature type="binding site" evidence="6">
    <location>
        <position position="107"/>
    </location>
    <ligand>
        <name>[4Fe-4S] cluster</name>
        <dbReference type="ChEBI" id="CHEBI:49883"/>
        <note>4Fe-4S-S-AdoMet</note>
    </ligand>
</feature>
<dbReference type="PIRSF" id="PIRSF004869">
    <property type="entry name" value="PflX_prd"/>
    <property type="match status" value="1"/>
</dbReference>
<evidence type="ECO:0000256" key="2">
    <source>
        <dbReference type="ARBA" id="ARBA00022691"/>
    </source>
</evidence>
<reference evidence="8" key="1">
    <citation type="journal article" date="2020" name="mSystems">
        <title>Genome- and Community-Level Interaction Insights into Carbon Utilization and Element Cycling Functions of Hydrothermarchaeota in Hydrothermal Sediment.</title>
        <authorList>
            <person name="Zhou Z."/>
            <person name="Liu Y."/>
            <person name="Xu W."/>
            <person name="Pan J."/>
            <person name="Luo Z.H."/>
            <person name="Li M."/>
        </authorList>
    </citation>
    <scope>NUCLEOTIDE SEQUENCE [LARGE SCALE GENOMIC DNA]</scope>
    <source>
        <strain evidence="8">SpSt-906</strain>
    </source>
</reference>
<organism evidence="8">
    <name type="scientific">candidate division WOR-3 bacterium</name>
    <dbReference type="NCBI Taxonomy" id="2052148"/>
    <lineage>
        <taxon>Bacteria</taxon>
        <taxon>Bacteria division WOR-3</taxon>
    </lineage>
</organism>
<dbReference type="SUPFAM" id="SSF102114">
    <property type="entry name" value="Radical SAM enzymes"/>
    <property type="match status" value="1"/>
</dbReference>
<proteinExistence type="predicted"/>
<keyword evidence="5 6" id="KW-0411">Iron-sulfur</keyword>
<comment type="cofactor">
    <cofactor evidence="6">
        <name>[4Fe-4S] cluster</name>
        <dbReference type="ChEBI" id="CHEBI:49883"/>
    </cofactor>
    <text evidence="6">Binds 1 [4Fe-4S] cluster. The cluster is coordinated with 3 cysteines and an exchangeable S-adenosyl-L-methionine.</text>
</comment>
<dbReference type="SMART" id="SM00729">
    <property type="entry name" value="Elp3"/>
    <property type="match status" value="1"/>
</dbReference>
<evidence type="ECO:0000256" key="4">
    <source>
        <dbReference type="ARBA" id="ARBA00023004"/>
    </source>
</evidence>
<accession>A0A7C3YTJ9</accession>
<evidence type="ECO:0000259" key="7">
    <source>
        <dbReference type="PROSITE" id="PS51918"/>
    </source>
</evidence>
<feature type="binding site" evidence="6">
    <location>
        <position position="110"/>
    </location>
    <ligand>
        <name>[4Fe-4S] cluster</name>
        <dbReference type="ChEBI" id="CHEBI:49883"/>
        <note>4Fe-4S-S-AdoMet</note>
    </ligand>
</feature>
<evidence type="ECO:0000256" key="1">
    <source>
        <dbReference type="ARBA" id="ARBA00022485"/>
    </source>
</evidence>
<dbReference type="NCBIfam" id="TIGR04337">
    <property type="entry name" value="AmmeMemoSam_rS"/>
    <property type="match status" value="1"/>
</dbReference>
<keyword evidence="1" id="KW-0004">4Fe-4S</keyword>
<dbReference type="InterPro" id="IPR027596">
    <property type="entry name" value="AmmeMemoSam_rS"/>
</dbReference>
<dbReference type="GO" id="GO:0046872">
    <property type="term" value="F:metal ion binding"/>
    <property type="evidence" value="ECO:0007669"/>
    <property type="project" value="UniProtKB-KW"/>
</dbReference>
<keyword evidence="4 6" id="KW-0408">Iron</keyword>
<gene>
    <name evidence="8" type="primary">amrS</name>
    <name evidence="8" type="ORF">ENX07_00570</name>
</gene>
<dbReference type="CDD" id="cd01335">
    <property type="entry name" value="Radical_SAM"/>
    <property type="match status" value="1"/>
</dbReference>
<dbReference type="InterPro" id="IPR007197">
    <property type="entry name" value="rSAM"/>
</dbReference>
<evidence type="ECO:0000256" key="3">
    <source>
        <dbReference type="ARBA" id="ARBA00022723"/>
    </source>
</evidence>
<evidence type="ECO:0000256" key="6">
    <source>
        <dbReference type="PIRSR" id="PIRSR004869-50"/>
    </source>
</evidence>
<dbReference type="Pfam" id="PF04055">
    <property type="entry name" value="Radical_SAM"/>
    <property type="match status" value="1"/>
</dbReference>
<protein>
    <submittedName>
        <fullName evidence="8">AmmeMemoRadiSam system radical SAM enzyme</fullName>
    </submittedName>
</protein>
<name>A0A7C3YTJ9_UNCW3</name>
<keyword evidence="3 6" id="KW-0479">Metal-binding</keyword>
<feature type="domain" description="Radical SAM core" evidence="7">
    <location>
        <begin position="88"/>
        <end position="306"/>
    </location>
</feature>
<dbReference type="InterPro" id="IPR013785">
    <property type="entry name" value="Aldolase_TIM"/>
</dbReference>
<dbReference type="GO" id="GO:0051539">
    <property type="term" value="F:4 iron, 4 sulfur cluster binding"/>
    <property type="evidence" value="ECO:0007669"/>
    <property type="project" value="UniProtKB-KW"/>
</dbReference>
<sequence length="358" mass="40905">MSAGIFLLLNLLSGSGGTNPKKREAMFYKKLPGKKVACQLCPRYCIVEPNKRGFCRNRENQDGTLYSIVYSYPCSINREPIEKAPFFHFLPGSLRLTLATVSCNQRCKYCQNWEISQRSLEEVPSFYLPPEEVVKKAKEWGVKIICFTYTEPIVFYEYMYDIAQLARKEGIKSVVVTGGYINEAPLRELCKVVDAIKVDLKGFNEDFYEKTCSSTLQPVLDALKIIKEEGVWLEIVNLIVPSLNDDTNEIRRMCQWIKENLGDEVPLHFTRFFPNYKLQQLPPTPIKTLETAHRIAKECGLKYVYLGNCPGHKLENTYCPKCGTLLIKRLGIAMTENHIKNGRCPKCGEKIPGIFSLK</sequence>
<dbReference type="SFLD" id="SFLDS00029">
    <property type="entry name" value="Radical_SAM"/>
    <property type="match status" value="1"/>
</dbReference>
<dbReference type="PANTHER" id="PTHR30352:SF5">
    <property type="entry name" value="PYRUVATE FORMATE-LYASE 1-ACTIVATING ENZYME"/>
    <property type="match status" value="1"/>
</dbReference>